<dbReference type="Proteomes" id="UP000676428">
    <property type="component" value="Chromosome"/>
</dbReference>
<feature type="transmembrane region" description="Helical" evidence="1">
    <location>
        <begin position="34"/>
        <end position="52"/>
    </location>
</feature>
<feature type="transmembrane region" description="Helical" evidence="1">
    <location>
        <begin position="132"/>
        <end position="161"/>
    </location>
</feature>
<feature type="transmembrane region" description="Helical" evidence="1">
    <location>
        <begin position="88"/>
        <end position="111"/>
    </location>
</feature>
<dbReference type="Pfam" id="PF12679">
    <property type="entry name" value="ABC2_membrane_2"/>
    <property type="match status" value="1"/>
</dbReference>
<keyword evidence="1" id="KW-0472">Membrane</keyword>
<accession>A0ABX8DF55</accession>
<dbReference type="RefSeq" id="WP_213681873.1">
    <property type="nucleotide sequence ID" value="NZ_CP074572.1"/>
</dbReference>
<gene>
    <name evidence="2" type="ORF">KHX94_19715</name>
</gene>
<feature type="transmembrane region" description="Helical" evidence="1">
    <location>
        <begin position="209"/>
        <end position="232"/>
    </location>
</feature>
<dbReference type="PANTHER" id="PTHR43471">
    <property type="entry name" value="ABC TRANSPORTER PERMEASE"/>
    <property type="match status" value="1"/>
</dbReference>
<evidence type="ECO:0000256" key="1">
    <source>
        <dbReference type="SAM" id="Phobius"/>
    </source>
</evidence>
<keyword evidence="1" id="KW-0812">Transmembrane</keyword>
<reference evidence="2 3" key="1">
    <citation type="journal article" date="2012" name="Int. J. Syst. Evol. Microbiol.">
        <title>Shewanella dokdonensis sp. nov., isolated from seawater.</title>
        <authorList>
            <person name="Sung H.R."/>
            <person name="Yoon J.H."/>
            <person name="Ghim S.Y."/>
        </authorList>
    </citation>
    <scope>NUCLEOTIDE SEQUENCE [LARGE SCALE GENOMIC DNA]</scope>
    <source>
        <strain evidence="2 3">DSM 23626</strain>
    </source>
</reference>
<keyword evidence="1" id="KW-1133">Transmembrane helix</keyword>
<dbReference type="EMBL" id="CP074572">
    <property type="protein sequence ID" value="QVK23233.1"/>
    <property type="molecule type" value="Genomic_DNA"/>
</dbReference>
<evidence type="ECO:0000313" key="2">
    <source>
        <dbReference type="EMBL" id="QVK23233.1"/>
    </source>
</evidence>
<name>A0ABX8DF55_9GAMM</name>
<proteinExistence type="predicted"/>
<feature type="transmembrane region" description="Helical" evidence="1">
    <location>
        <begin position="173"/>
        <end position="197"/>
    </location>
</feature>
<keyword evidence="3" id="KW-1185">Reference proteome</keyword>
<sequence length="293" mass="32601">MGLTSKKTHPGSWHNIRQLALFELQRLLLQRRGLLALLTFVLLWLLVLAYPIKSAAELMTDPNIRDLASAIDNKMLSQLFRWPVPELAVYWALSLYLFPMFCIMLAAGQFAADKQRGTLRFLTLHCSRSALFFGRFLGMMLIQLLLLILTVVATIVLAMIREPSLSGVAMTDAIWVTINLFVILLPYTALMSVLSLLATSNRQATIYAVLFFTVSAILLPLLDYALPLLGFLDYLVPGMQTDGLLAVSPKAALSSAPLPIIQCIAYLALGLQVIKRGIYESVTMQCPEQTLRQ</sequence>
<protein>
    <submittedName>
        <fullName evidence="2">ABC transporter permease subunit</fullName>
    </submittedName>
</protein>
<evidence type="ECO:0000313" key="3">
    <source>
        <dbReference type="Proteomes" id="UP000676428"/>
    </source>
</evidence>
<organism evidence="2 3">
    <name type="scientific">Shewanella dokdonensis</name>
    <dbReference type="NCBI Taxonomy" id="712036"/>
    <lineage>
        <taxon>Bacteria</taxon>
        <taxon>Pseudomonadati</taxon>
        <taxon>Pseudomonadota</taxon>
        <taxon>Gammaproteobacteria</taxon>
        <taxon>Alteromonadales</taxon>
        <taxon>Shewanellaceae</taxon>
        <taxon>Shewanella</taxon>
    </lineage>
</organism>
<feature type="transmembrane region" description="Helical" evidence="1">
    <location>
        <begin position="252"/>
        <end position="274"/>
    </location>
</feature>